<dbReference type="AlphaFoldDB" id="Q1I1B0"/>
<dbReference type="NCBIfam" id="NF002043">
    <property type="entry name" value="PRK00870.1"/>
    <property type="match status" value="1"/>
</dbReference>
<protein>
    <submittedName>
        <fullName evidence="3">Putative haloalkane dehalogenase</fullName>
    </submittedName>
</protein>
<dbReference type="InterPro" id="IPR000073">
    <property type="entry name" value="AB_hydrolase_1"/>
</dbReference>
<reference evidence="3" key="1">
    <citation type="journal article" date="2006" name="Appl. Environ. Microbiol.">
        <title>Isolation and biochemical characterization of two novel metagenome-derived esterases.</title>
        <authorList>
            <person name="Elend C."/>
            <person name="Schmeisser C."/>
            <person name="Leggewie C."/>
            <person name="Babiak P."/>
            <person name="Carballeira J.D."/>
            <person name="Steele H.L."/>
            <person name="Reymond J.L."/>
            <person name="Jaeger K.E."/>
            <person name="Streit W.R."/>
        </authorList>
    </citation>
    <scope>NUCLEOTIDE SEQUENCE</scope>
</reference>
<dbReference type="PANTHER" id="PTHR42977:SF3">
    <property type="entry name" value="AB HYDROLASE-1 DOMAIN-CONTAINING PROTEIN"/>
    <property type="match status" value="1"/>
</dbReference>
<accession>Q1I1B0</accession>
<dbReference type="SUPFAM" id="SSF53474">
    <property type="entry name" value="alpha/beta-Hydrolases"/>
    <property type="match status" value="1"/>
</dbReference>
<keyword evidence="1" id="KW-0378">Hydrolase</keyword>
<proteinExistence type="predicted"/>
<dbReference type="Gene3D" id="3.40.50.1820">
    <property type="entry name" value="alpha/beta hydrolase"/>
    <property type="match status" value="1"/>
</dbReference>
<feature type="domain" description="AB hydrolase-1" evidence="2">
    <location>
        <begin position="50"/>
        <end position="288"/>
    </location>
</feature>
<dbReference type="GO" id="GO:0004301">
    <property type="term" value="F:epoxide hydrolase activity"/>
    <property type="evidence" value="ECO:0007669"/>
    <property type="project" value="TreeGrafter"/>
</dbReference>
<name>Q1I1B0_9BACT</name>
<evidence type="ECO:0000256" key="1">
    <source>
        <dbReference type="ARBA" id="ARBA00022801"/>
    </source>
</evidence>
<dbReference type="PRINTS" id="PR00412">
    <property type="entry name" value="EPOXHYDRLASE"/>
</dbReference>
<organism evidence="3">
    <name type="scientific">uncultured bacterium WWRS-2005</name>
    <dbReference type="NCBI Taxonomy" id="334761"/>
    <lineage>
        <taxon>Bacteria</taxon>
        <taxon>environmental samples</taxon>
    </lineage>
</organism>
<dbReference type="EMBL" id="DQ022078">
    <property type="protein sequence ID" value="AAZ48944.1"/>
    <property type="molecule type" value="Genomic_DNA"/>
</dbReference>
<dbReference type="InterPro" id="IPR051340">
    <property type="entry name" value="Haloalkane_dehalogenase"/>
</dbReference>
<evidence type="ECO:0000259" key="2">
    <source>
        <dbReference type="Pfam" id="PF00561"/>
    </source>
</evidence>
<dbReference type="InterPro" id="IPR000639">
    <property type="entry name" value="Epox_hydrolase-like"/>
</dbReference>
<dbReference type="Pfam" id="PF00561">
    <property type="entry name" value="Abhydrolase_1"/>
    <property type="match status" value="1"/>
</dbReference>
<dbReference type="InterPro" id="IPR029058">
    <property type="entry name" value="AB_hydrolase_fold"/>
</dbReference>
<dbReference type="PANTHER" id="PTHR42977">
    <property type="entry name" value="HYDROLASE-RELATED"/>
    <property type="match status" value="1"/>
</dbReference>
<gene>
    <name evidence="3" type="ORF">a3.014</name>
</gene>
<evidence type="ECO:0000313" key="3">
    <source>
        <dbReference type="EMBL" id="AAZ48944.1"/>
    </source>
</evidence>
<sequence length="303" mass="33393">MTIEALRTPEARFANLPDFNFPVGYVDDLPDYDGLRIAYVDAGPKDAAHTFLCLHGEPSWSFLYRRMIPVFLESGARVVAPDLLGFGRSDKPVKQTDYSFRFHRNYLLALVERLDLRNITLVVQDWGGLLGLTLPVDESFKPRLERLIVMNTGLGLGRGMTEGFKAWKNYALSTPDLPVGALIARGTPHLTPQEIEAYDAPYPGAEYKAGAQIFPALVPVEPNMEGVDVSVAAASFWSEEWNGKSFMAIGMADPVLGPQAMMSLHKVIRNCPPPMEIEGGGHFVQEWGEPIARAALKSFGDLA</sequence>